<protein>
    <recommendedName>
        <fullName evidence="3">Chemokine interleukin-8-like domain-containing protein</fullName>
    </recommendedName>
</protein>
<accession>A0A8T2LWL8</accession>
<dbReference type="GO" id="GO:0008009">
    <property type="term" value="F:chemokine activity"/>
    <property type="evidence" value="ECO:0007669"/>
    <property type="project" value="InterPro"/>
</dbReference>
<comment type="caution">
    <text evidence="4">The sequence shown here is derived from an EMBL/GenBank/DDBJ whole genome shotgun (WGS) entry which is preliminary data.</text>
</comment>
<proteinExistence type="predicted"/>
<dbReference type="SUPFAM" id="SSF54117">
    <property type="entry name" value="Interleukin 8-like chemokines"/>
    <property type="match status" value="1"/>
</dbReference>
<sequence>MQPSQKTMCSLAVFSAVLCIAIMGANGQQKQHECCKEVSTENITVPITGFRLQRKSPPCVRAVIFFTAEGPKCSHWRESWVREKVMELGKLQAAEKGLKMNSATTAPLQSSSSA</sequence>
<reference evidence="4 5" key="1">
    <citation type="submission" date="2021-07" db="EMBL/GenBank/DDBJ databases">
        <authorList>
            <person name="Imarazene B."/>
            <person name="Zahm M."/>
            <person name="Klopp C."/>
            <person name="Cabau C."/>
            <person name="Beille S."/>
            <person name="Jouanno E."/>
            <person name="Castinel A."/>
            <person name="Lluch J."/>
            <person name="Gil L."/>
            <person name="Kuchtly C."/>
            <person name="Lopez Roques C."/>
            <person name="Donnadieu C."/>
            <person name="Parrinello H."/>
            <person name="Journot L."/>
            <person name="Du K."/>
            <person name="Schartl M."/>
            <person name="Retaux S."/>
            <person name="Guiguen Y."/>
        </authorList>
    </citation>
    <scope>NUCLEOTIDE SEQUENCE [LARGE SCALE GENOMIC DNA]</scope>
    <source>
        <strain evidence="4">Pach_M1</strain>
        <tissue evidence="4">Testis</tissue>
    </source>
</reference>
<dbReference type="InterPro" id="IPR001811">
    <property type="entry name" value="Chemokine_IL8-like_dom"/>
</dbReference>
<feature type="domain" description="Chemokine interleukin-8-like" evidence="3">
    <location>
        <begin position="33"/>
        <end position="85"/>
    </location>
</feature>
<evidence type="ECO:0000313" key="5">
    <source>
        <dbReference type="Proteomes" id="UP000752171"/>
    </source>
</evidence>
<gene>
    <name evidence="4" type="ORF">AMEX_G10536</name>
</gene>
<keyword evidence="1" id="KW-0202">Cytokine</keyword>
<dbReference type="AlphaFoldDB" id="A0A8T2LWL8"/>
<dbReference type="GO" id="GO:0005615">
    <property type="term" value="C:extracellular space"/>
    <property type="evidence" value="ECO:0007669"/>
    <property type="project" value="UniProtKB-KW"/>
</dbReference>
<evidence type="ECO:0000313" key="4">
    <source>
        <dbReference type="EMBL" id="KAG9273786.1"/>
    </source>
</evidence>
<keyword evidence="2" id="KW-0732">Signal</keyword>
<name>A0A8T2LWL8_ASTMX</name>
<feature type="chain" id="PRO_5035857551" description="Chemokine interleukin-8-like domain-containing protein" evidence="2">
    <location>
        <begin position="28"/>
        <end position="114"/>
    </location>
</feature>
<dbReference type="InterPro" id="IPR036048">
    <property type="entry name" value="Interleukin_8-like_sf"/>
</dbReference>
<dbReference type="EMBL" id="JAICCE010000008">
    <property type="protein sequence ID" value="KAG9273786.1"/>
    <property type="molecule type" value="Genomic_DNA"/>
</dbReference>
<dbReference type="Proteomes" id="UP000752171">
    <property type="component" value="Unassembled WGS sequence"/>
</dbReference>
<dbReference type="GO" id="GO:0006955">
    <property type="term" value="P:immune response"/>
    <property type="evidence" value="ECO:0007669"/>
    <property type="project" value="InterPro"/>
</dbReference>
<evidence type="ECO:0000259" key="3">
    <source>
        <dbReference type="Pfam" id="PF00048"/>
    </source>
</evidence>
<evidence type="ECO:0000256" key="2">
    <source>
        <dbReference type="SAM" id="SignalP"/>
    </source>
</evidence>
<organism evidence="4 5">
    <name type="scientific">Astyanax mexicanus</name>
    <name type="common">Blind cave fish</name>
    <name type="synonym">Astyanax fasciatus mexicanus</name>
    <dbReference type="NCBI Taxonomy" id="7994"/>
    <lineage>
        <taxon>Eukaryota</taxon>
        <taxon>Metazoa</taxon>
        <taxon>Chordata</taxon>
        <taxon>Craniata</taxon>
        <taxon>Vertebrata</taxon>
        <taxon>Euteleostomi</taxon>
        <taxon>Actinopterygii</taxon>
        <taxon>Neopterygii</taxon>
        <taxon>Teleostei</taxon>
        <taxon>Ostariophysi</taxon>
        <taxon>Characiformes</taxon>
        <taxon>Characoidei</taxon>
        <taxon>Acestrorhamphidae</taxon>
        <taxon>Acestrorhamphinae</taxon>
        <taxon>Astyanax</taxon>
    </lineage>
</organism>
<dbReference type="Pfam" id="PF00048">
    <property type="entry name" value="IL8"/>
    <property type="match status" value="1"/>
</dbReference>
<evidence type="ECO:0000256" key="1">
    <source>
        <dbReference type="ARBA" id="ARBA00022514"/>
    </source>
</evidence>
<feature type="signal peptide" evidence="2">
    <location>
        <begin position="1"/>
        <end position="27"/>
    </location>
</feature>
<dbReference type="Gene3D" id="2.40.50.40">
    <property type="match status" value="1"/>
</dbReference>